<dbReference type="InterPro" id="IPR012464">
    <property type="entry name" value="DUF1676"/>
</dbReference>
<evidence type="ECO:0000256" key="2">
    <source>
        <dbReference type="SAM" id="Phobius"/>
    </source>
</evidence>
<sequence length="240" mass="26377">MTYTAETRPDIEKIKKILGNKRNENPSQNHRGLESGKGLELGNGVVLKLDHSKKGRDLPLLERVLVDFSISDSMGVSIGKVNDDGVAMDFYYQNNDGYNREARKKKGMDRYIIPMVLGYKTALIASIFLGLIKLMAIKALILAKAALILSLIVLITKLKSNKEQELIGTYWSVPTTGFSAGGHQPMRAAAQASNVYPEVLYTPTDNSNVMMNPMFPHGPGVQAVHSMRSLQSSEQSSGHN</sequence>
<dbReference type="KEGG" id="soy:115879975"/>
<keyword evidence="2" id="KW-1133">Transmembrane helix</keyword>
<proteinExistence type="predicted"/>
<feature type="transmembrane region" description="Helical" evidence="2">
    <location>
        <begin position="111"/>
        <end position="129"/>
    </location>
</feature>
<dbReference type="InParanoid" id="A0A6J2XN01"/>
<name>A0A6J2XN01_SITOR</name>
<keyword evidence="3" id="KW-1185">Reference proteome</keyword>
<evidence type="ECO:0000256" key="1">
    <source>
        <dbReference type="SAM" id="MobiDB-lite"/>
    </source>
</evidence>
<dbReference type="GO" id="GO:0016020">
    <property type="term" value="C:membrane"/>
    <property type="evidence" value="ECO:0007669"/>
    <property type="project" value="TreeGrafter"/>
</dbReference>
<dbReference type="OrthoDB" id="6782312at2759"/>
<dbReference type="Proteomes" id="UP000504635">
    <property type="component" value="Unplaced"/>
</dbReference>
<dbReference type="GeneID" id="115879975"/>
<dbReference type="RefSeq" id="XP_030752908.1">
    <property type="nucleotide sequence ID" value="XM_030897048.1"/>
</dbReference>
<gene>
    <name evidence="4" type="primary">LOC115879975</name>
</gene>
<organism evidence="3 4">
    <name type="scientific">Sitophilus oryzae</name>
    <name type="common">Rice weevil</name>
    <name type="synonym">Curculio oryzae</name>
    <dbReference type="NCBI Taxonomy" id="7048"/>
    <lineage>
        <taxon>Eukaryota</taxon>
        <taxon>Metazoa</taxon>
        <taxon>Ecdysozoa</taxon>
        <taxon>Arthropoda</taxon>
        <taxon>Hexapoda</taxon>
        <taxon>Insecta</taxon>
        <taxon>Pterygota</taxon>
        <taxon>Neoptera</taxon>
        <taxon>Endopterygota</taxon>
        <taxon>Coleoptera</taxon>
        <taxon>Polyphaga</taxon>
        <taxon>Cucujiformia</taxon>
        <taxon>Curculionidae</taxon>
        <taxon>Dryophthorinae</taxon>
        <taxon>Sitophilus</taxon>
    </lineage>
</organism>
<evidence type="ECO:0000313" key="3">
    <source>
        <dbReference type="Proteomes" id="UP000504635"/>
    </source>
</evidence>
<accession>A0A6J2XN01</accession>
<dbReference type="Pfam" id="PF07898">
    <property type="entry name" value="DUF1676"/>
    <property type="match status" value="1"/>
</dbReference>
<protein>
    <submittedName>
        <fullName evidence="4">Uncharacterized protein LOC115879975</fullName>
    </submittedName>
</protein>
<feature type="region of interest" description="Disordered" evidence="1">
    <location>
        <begin position="18"/>
        <end position="37"/>
    </location>
</feature>
<keyword evidence="2" id="KW-0812">Transmembrane</keyword>
<keyword evidence="2" id="KW-0472">Membrane</keyword>
<feature type="transmembrane region" description="Helical" evidence="2">
    <location>
        <begin position="135"/>
        <end position="155"/>
    </location>
</feature>
<dbReference type="PANTHER" id="PTHR21879">
    <property type="entry name" value="FI03362P-RELATED-RELATED"/>
    <property type="match status" value="1"/>
</dbReference>
<dbReference type="AlphaFoldDB" id="A0A6J2XN01"/>
<evidence type="ECO:0000313" key="4">
    <source>
        <dbReference type="RefSeq" id="XP_030752908.1"/>
    </source>
</evidence>
<reference evidence="4" key="1">
    <citation type="submission" date="2025-08" db="UniProtKB">
        <authorList>
            <consortium name="RefSeq"/>
        </authorList>
    </citation>
    <scope>IDENTIFICATION</scope>
    <source>
        <tissue evidence="4">Gonads</tissue>
    </source>
</reference>